<dbReference type="PANTHER" id="PTHR21089:SF1">
    <property type="entry name" value="BIFUNCTIONAL 3-DEHYDROQUINATE DEHYDRATASE_SHIKIMATE DEHYDROGENASE, CHLOROPLASTIC"/>
    <property type="match status" value="1"/>
</dbReference>
<dbReference type="Pfam" id="PF08501">
    <property type="entry name" value="Shikimate_dh_N"/>
    <property type="match status" value="1"/>
</dbReference>
<dbReference type="SUPFAM" id="SSF51735">
    <property type="entry name" value="NAD(P)-binding Rossmann-fold domains"/>
    <property type="match status" value="1"/>
</dbReference>
<keyword evidence="2 4" id="KW-0560">Oxidoreductase</keyword>
<dbReference type="KEGG" id="cmar:IMCC12053_267"/>
<gene>
    <name evidence="4" type="ORF">IMCC12053_267</name>
</gene>
<dbReference type="AlphaFoldDB" id="A0A0P0A1Y5"/>
<dbReference type="GO" id="GO:0050661">
    <property type="term" value="F:NADP binding"/>
    <property type="evidence" value="ECO:0007669"/>
    <property type="project" value="TreeGrafter"/>
</dbReference>
<dbReference type="InterPro" id="IPR036291">
    <property type="entry name" value="NAD(P)-bd_dom_sf"/>
</dbReference>
<dbReference type="Proteomes" id="UP000064920">
    <property type="component" value="Chromosome"/>
</dbReference>
<keyword evidence="3" id="KW-0057">Aromatic amino acid biosynthesis</keyword>
<evidence type="ECO:0000313" key="4">
    <source>
        <dbReference type="EMBL" id="ALI54217.1"/>
    </source>
</evidence>
<dbReference type="GO" id="GO:0005829">
    <property type="term" value="C:cytosol"/>
    <property type="evidence" value="ECO:0007669"/>
    <property type="project" value="TreeGrafter"/>
</dbReference>
<dbReference type="GO" id="GO:0009423">
    <property type="term" value="P:chorismate biosynthetic process"/>
    <property type="evidence" value="ECO:0007669"/>
    <property type="project" value="TreeGrafter"/>
</dbReference>
<reference evidence="4 5" key="1">
    <citation type="submission" date="2015-05" db="EMBL/GenBank/DDBJ databases">
        <authorList>
            <person name="Wang D.B."/>
            <person name="Wang M."/>
        </authorList>
    </citation>
    <scope>NUCLEOTIDE SEQUENCE [LARGE SCALE GENOMIC DNA]</scope>
    <source>
        <strain evidence="4 5">IMCC 12053</strain>
    </source>
</reference>
<proteinExistence type="predicted"/>
<dbReference type="EMBL" id="CP012023">
    <property type="protein sequence ID" value="ALI54217.1"/>
    <property type="molecule type" value="Genomic_DNA"/>
</dbReference>
<accession>A0A0P0A1Y5</accession>
<comment type="pathway">
    <text evidence="1">Metabolic intermediate biosynthesis; chorismate biosynthesis; chorismate from D-erythrose 4-phosphate and phosphoenolpyruvate: step 4/7.</text>
</comment>
<dbReference type="InterPro" id="IPR013708">
    <property type="entry name" value="Shikimate_DH-bd_N"/>
</dbReference>
<dbReference type="OrthoDB" id="9792692at2"/>
<dbReference type="InterPro" id="IPR022893">
    <property type="entry name" value="Shikimate_DH_fam"/>
</dbReference>
<evidence type="ECO:0000256" key="2">
    <source>
        <dbReference type="ARBA" id="ARBA00023002"/>
    </source>
</evidence>
<dbReference type="SUPFAM" id="SSF53223">
    <property type="entry name" value="Aminoacid dehydrogenase-like, N-terminal domain"/>
    <property type="match status" value="1"/>
</dbReference>
<dbReference type="InterPro" id="IPR005097">
    <property type="entry name" value="Sacchrp_dh_NADP-bd"/>
</dbReference>
<dbReference type="RefSeq" id="WP_062214971.1">
    <property type="nucleotide sequence ID" value="NZ_CP012023.1"/>
</dbReference>
<dbReference type="GO" id="GO:0019632">
    <property type="term" value="P:shikimate metabolic process"/>
    <property type="evidence" value="ECO:0007669"/>
    <property type="project" value="TreeGrafter"/>
</dbReference>
<dbReference type="Gene3D" id="3.40.50.10860">
    <property type="entry name" value="Leucine Dehydrogenase, chain A, domain 1"/>
    <property type="match status" value="1"/>
</dbReference>
<dbReference type="EC" id="1.1.1.25" evidence="4"/>
<dbReference type="STRING" id="1397108.IMCC12053_267"/>
<evidence type="ECO:0000313" key="5">
    <source>
        <dbReference type="Proteomes" id="UP000064920"/>
    </source>
</evidence>
<organism evidence="4 5">
    <name type="scientific">Celeribacter marinus</name>
    <dbReference type="NCBI Taxonomy" id="1397108"/>
    <lineage>
        <taxon>Bacteria</taxon>
        <taxon>Pseudomonadati</taxon>
        <taxon>Pseudomonadota</taxon>
        <taxon>Alphaproteobacteria</taxon>
        <taxon>Rhodobacterales</taxon>
        <taxon>Roseobacteraceae</taxon>
        <taxon>Celeribacter</taxon>
    </lineage>
</organism>
<keyword evidence="5" id="KW-1185">Reference proteome</keyword>
<dbReference type="PATRIC" id="fig|1397108.4.peg.278"/>
<sequence>MAQIQLGLIGDNIKASRAPNLHHFCGEMTGLDVDYQRLIPADLGTEFDTTFANALNSGYRGLNITLPYKERVVAKLTIDDPDIARIGACNTVLFTEDGPKGYNTDFSGFIAGFRDTLGDIAPGRVVMFGAGGVGKAVAFGLKRLNASQIILIDPDTTKAQELADALNASHDASHDASINGVTLARVGTLDDLARADGVINCTPLGMVGYGGSPVPEGAFPAATWAFDAVYTPVNTPFKAQAESAGAAFMSGYELYYWQGVDAYEIFTGVKITDHATLRAHLLKTA</sequence>
<name>A0A0P0A1Y5_9RHOB</name>
<evidence type="ECO:0000256" key="3">
    <source>
        <dbReference type="ARBA" id="ARBA00023141"/>
    </source>
</evidence>
<protein>
    <submittedName>
        <fullName evidence="4">Quinate/shikimate 5-dehydrogenase I delta</fullName>
        <ecNumber evidence="4">1.1.1.25</ecNumber>
    </submittedName>
</protein>
<dbReference type="InterPro" id="IPR046346">
    <property type="entry name" value="Aminoacid_DH-like_N_sf"/>
</dbReference>
<dbReference type="Gene3D" id="3.40.50.720">
    <property type="entry name" value="NAD(P)-binding Rossmann-like Domain"/>
    <property type="match status" value="1"/>
</dbReference>
<keyword evidence="3" id="KW-0028">Amino-acid biosynthesis</keyword>
<dbReference type="GO" id="GO:0009073">
    <property type="term" value="P:aromatic amino acid family biosynthetic process"/>
    <property type="evidence" value="ECO:0007669"/>
    <property type="project" value="UniProtKB-KW"/>
</dbReference>
<dbReference type="CDD" id="cd01065">
    <property type="entry name" value="NAD_bind_Shikimate_DH"/>
    <property type="match status" value="1"/>
</dbReference>
<dbReference type="GO" id="GO:0004764">
    <property type="term" value="F:shikimate 3-dehydrogenase (NADP+) activity"/>
    <property type="evidence" value="ECO:0007669"/>
    <property type="project" value="UniProtKB-EC"/>
</dbReference>
<evidence type="ECO:0000256" key="1">
    <source>
        <dbReference type="ARBA" id="ARBA00004871"/>
    </source>
</evidence>
<dbReference type="Pfam" id="PF03435">
    <property type="entry name" value="Sacchrp_dh_NADP"/>
    <property type="match status" value="1"/>
</dbReference>
<dbReference type="PANTHER" id="PTHR21089">
    <property type="entry name" value="SHIKIMATE DEHYDROGENASE"/>
    <property type="match status" value="1"/>
</dbReference>